<protein>
    <submittedName>
        <fullName evidence="2">Uncharacterized protein</fullName>
    </submittedName>
</protein>
<keyword evidence="1" id="KW-0732">Signal</keyword>
<reference evidence="2 3" key="1">
    <citation type="submission" date="2023-05" db="EMBL/GenBank/DDBJ databases">
        <title>Genomic insight into Chryseobacterium sp. wdc7 isolated forest soil (Gotjawal).</title>
        <authorList>
            <person name="Park S.-J."/>
        </authorList>
    </citation>
    <scope>NUCLEOTIDE SEQUENCE [LARGE SCALE GENOMIC DNA]</scope>
    <source>
        <strain evidence="3">wdc7</strain>
    </source>
</reference>
<proteinExistence type="predicted"/>
<keyword evidence="3" id="KW-1185">Reference proteome</keyword>
<evidence type="ECO:0000256" key="1">
    <source>
        <dbReference type="SAM" id="SignalP"/>
    </source>
</evidence>
<evidence type="ECO:0000313" key="3">
    <source>
        <dbReference type="Proteomes" id="UP001241656"/>
    </source>
</evidence>
<sequence length="270" mass="29934">MKRIIYFLMLVVNLQLQAQVGINTTSPKTTLEVVGKPDAINHFDGIIPPKITGDQLAKKNYAISQKGAIVYVIQPATNFLGQVIHVVEEGYYFFNGTYWVQVLNEPRYYDALIVLDETLPANTLSEQTFWNHQLPYPTNPRQYTHSYKLYRLGTAGLGISGQIDARRIGTVGYLDVSINCTATINSNYVALNLSKPLQDLGFMSSGSTGSIVNILVSGSSTNNVLGIEQGIISLTNVDFNLLLWKNQIEKFNGTIKGMTTFPISYLNVVE</sequence>
<organism evidence="2 3">
    <name type="scientific">Chryseobacterium gotjawalense</name>
    <dbReference type="NCBI Taxonomy" id="3042315"/>
    <lineage>
        <taxon>Bacteria</taxon>
        <taxon>Pseudomonadati</taxon>
        <taxon>Bacteroidota</taxon>
        <taxon>Flavobacteriia</taxon>
        <taxon>Flavobacteriales</taxon>
        <taxon>Weeksellaceae</taxon>
        <taxon>Chryseobacterium group</taxon>
        <taxon>Chryseobacterium</taxon>
    </lineage>
</organism>
<dbReference type="RefSeq" id="WP_282905248.1">
    <property type="nucleotide sequence ID" value="NZ_CP124855.1"/>
</dbReference>
<dbReference type="Proteomes" id="UP001241656">
    <property type="component" value="Chromosome"/>
</dbReference>
<gene>
    <name evidence="2" type="ORF">QGN23_01365</name>
</gene>
<feature type="signal peptide" evidence="1">
    <location>
        <begin position="1"/>
        <end position="18"/>
    </location>
</feature>
<dbReference type="EMBL" id="CP124855">
    <property type="protein sequence ID" value="WHF51941.1"/>
    <property type="molecule type" value="Genomic_DNA"/>
</dbReference>
<accession>A0ABY8RD87</accession>
<name>A0ABY8RD87_9FLAO</name>
<evidence type="ECO:0000313" key="2">
    <source>
        <dbReference type="EMBL" id="WHF51941.1"/>
    </source>
</evidence>
<feature type="chain" id="PRO_5045426802" evidence="1">
    <location>
        <begin position="19"/>
        <end position="270"/>
    </location>
</feature>